<proteinExistence type="predicted"/>
<feature type="compositionally biased region" description="Basic and acidic residues" evidence="1">
    <location>
        <begin position="1743"/>
        <end position="1753"/>
    </location>
</feature>
<feature type="region of interest" description="Disordered" evidence="1">
    <location>
        <begin position="719"/>
        <end position="814"/>
    </location>
</feature>
<evidence type="ECO:0000256" key="1">
    <source>
        <dbReference type="SAM" id="MobiDB-lite"/>
    </source>
</evidence>
<feature type="compositionally biased region" description="Polar residues" evidence="1">
    <location>
        <begin position="1661"/>
        <end position="1683"/>
    </location>
</feature>
<feature type="region of interest" description="Disordered" evidence="1">
    <location>
        <begin position="324"/>
        <end position="360"/>
    </location>
</feature>
<protein>
    <submittedName>
        <fullName evidence="2">Uncharacterized protein</fullName>
    </submittedName>
</protein>
<feature type="compositionally biased region" description="Basic residues" evidence="1">
    <location>
        <begin position="884"/>
        <end position="898"/>
    </location>
</feature>
<name>A0AAD9JUK5_9ANNE</name>
<feature type="compositionally biased region" description="Basic residues" evidence="1">
    <location>
        <begin position="738"/>
        <end position="752"/>
    </location>
</feature>
<feature type="compositionally biased region" description="Polar residues" evidence="1">
    <location>
        <begin position="764"/>
        <end position="783"/>
    </location>
</feature>
<feature type="compositionally biased region" description="Basic and acidic residues" evidence="1">
    <location>
        <begin position="1021"/>
        <end position="1039"/>
    </location>
</feature>
<feature type="region of interest" description="Disordered" evidence="1">
    <location>
        <begin position="1732"/>
        <end position="1772"/>
    </location>
</feature>
<dbReference type="EMBL" id="JAODUP010000148">
    <property type="protein sequence ID" value="KAK2159694.1"/>
    <property type="molecule type" value="Genomic_DNA"/>
</dbReference>
<reference evidence="2" key="1">
    <citation type="journal article" date="2023" name="Mol. Biol. Evol.">
        <title>Third-Generation Sequencing Reveals the Adaptive Role of the Epigenome in Three Deep-Sea Polychaetes.</title>
        <authorList>
            <person name="Perez M."/>
            <person name="Aroh O."/>
            <person name="Sun Y."/>
            <person name="Lan Y."/>
            <person name="Juniper S.K."/>
            <person name="Young C.R."/>
            <person name="Angers B."/>
            <person name="Qian P.Y."/>
        </authorList>
    </citation>
    <scope>NUCLEOTIDE SEQUENCE</scope>
    <source>
        <strain evidence="2">P08H-3</strain>
    </source>
</reference>
<feature type="region of interest" description="Disordered" evidence="1">
    <location>
        <begin position="1315"/>
        <end position="1334"/>
    </location>
</feature>
<feature type="compositionally biased region" description="Polar residues" evidence="1">
    <location>
        <begin position="1754"/>
        <end position="1766"/>
    </location>
</feature>
<feature type="compositionally biased region" description="Polar residues" evidence="1">
    <location>
        <begin position="325"/>
        <end position="343"/>
    </location>
</feature>
<feature type="region of interest" description="Disordered" evidence="1">
    <location>
        <begin position="866"/>
        <end position="916"/>
    </location>
</feature>
<keyword evidence="3" id="KW-1185">Reference proteome</keyword>
<feature type="region of interest" description="Disordered" evidence="1">
    <location>
        <begin position="1013"/>
        <end position="1045"/>
    </location>
</feature>
<accession>A0AAD9JUK5</accession>
<organism evidence="2 3">
    <name type="scientific">Paralvinella palmiformis</name>
    <dbReference type="NCBI Taxonomy" id="53620"/>
    <lineage>
        <taxon>Eukaryota</taxon>
        <taxon>Metazoa</taxon>
        <taxon>Spiralia</taxon>
        <taxon>Lophotrochozoa</taxon>
        <taxon>Annelida</taxon>
        <taxon>Polychaeta</taxon>
        <taxon>Sedentaria</taxon>
        <taxon>Canalipalpata</taxon>
        <taxon>Terebellida</taxon>
        <taxon>Terebelliformia</taxon>
        <taxon>Alvinellidae</taxon>
        <taxon>Paralvinella</taxon>
    </lineage>
</organism>
<gene>
    <name evidence="2" type="ORF">LSH36_148g07013</name>
</gene>
<comment type="caution">
    <text evidence="2">The sequence shown here is derived from an EMBL/GenBank/DDBJ whole genome shotgun (WGS) entry which is preliminary data.</text>
</comment>
<feature type="region of interest" description="Disordered" evidence="1">
    <location>
        <begin position="1649"/>
        <end position="1710"/>
    </location>
</feature>
<dbReference type="Proteomes" id="UP001208570">
    <property type="component" value="Unassembled WGS sequence"/>
</dbReference>
<sequence length="1821" mass="196268">MAESQLERGFIGPPKKLIKRRYDHEKRSRSSARKRNMFSWENVDGVRIPYIFRADRKYVLVSVINEQLLARYPRWYPEEILNCPPLLSVGISVEEADMLNQMEKRIFGDIGGPFLTGDLVVELDAALSFYATLRDHYQREGGSAPTPKDGTLFMPTDPNNWPAVVQQPGTPVNVNDVSMAGGDVRPNIRAYVPGYSVGYMHVIPDGWVLVHNAVVPCIRRITGAGQSKLLPLPVVEEGIGKLTLTNGEIDSSPVECFVLSAMCRAVGHQFTFPAGLKLINLGAVLESTRDVLLHRLSDQDPFQCALDIINKRLQDAELQGFMSPTYGSKSTSADPPSVKQSEPTYKAVPPEGENTVGKDDSCLNCPTTASTNKINTSSDEGFAELCAAEVLDLSMHRSCERVDPGRDVKAAKPTVRSKDAIEGGFGCNGNTTAPELVNSANLGQVEDGELKAEQAVSKTLFDKSTENKLTGSFAAMPTPENVNQFQQPPNGMPMPTPENVNLFQQPSNVMPMTIPEKVNLFQQPPNGMPMPTPENVNLFQQPRSINERNMVTYTRSLQNVGTAAQNTATTHHNLMPVQTVDAQPTIASGSLLGCNNLTTVRKEDIQSMNPPIAIPRGKKRKTADLRVDNGKRNAKRNTSKQKNDHLLAFLSKQNGLLPVPGPVDQRCEKSSAAVPCTLYQLTLKRCRALFGERIVQDGRVQPERNLTKGHLKKWLMTRSKAQKHATKRATDVGVGKPVSRKIKRHKSVRKHSQMAESPCKSTDPDTNSQASKEGIVTSLSATDKNPGGETSSSVSSSNQRGTTGYDSSKPKRPRCIPTLCQLVDDINKPPVKHKRKCPFADAGSLPKLPFLGLNGSHMLSSMEYGTQASPSANKDVPTAQPVAKVRKIRSGSRKKKGRSFLNGEMKPTSGETPSVRLETRTAVSKWITVNGTDVERNDSGSPVNSVDHYLRNQTQSTTQTDLTNIQRDRTSYVEISGCGRAEASRIPSQYDKPHVGQMNGIQDADPVRPACGYPSSARSITSEKCDRQRNEGASDRSKGNADGNNLLATSSILAETNELLEGRVDDDREKLPTHGVSDVPSTMGPSLRPDCLTNDSDVTGNGVPVPVPQFRPDVHTLSGNKDDVVARSKATFTPLHNTATPTSHEDHTSSTAPIMFSPVGNVANPSVVGSHANCSAPTMPRPVTNVTNSSDETGHVKSWTNPILRPVTDLAQPARVADRINKPVDPLLQPVIDTARLPSVGDQTKSTVNPPSRAVNDVQRCVADNTDGIANPSVRPVIDTARPFGVADQTKNTVNSPLKPVNDMLKPSDVADNINSSVNPTPRPVIDIEKPTGVGDHINGSVNPPLRSVADIAKSPDILSHTNSSVSPPTRPVNDIPEPPQTAYHISSSVNPPLRPVSDIANASGAADHISSSANTPLRPVADTANSSSYSSHISSSINPVLRPATDITEFTGDSIHINHLPASIFMPVSHVFGSVENVRTSVNNIPSNVYGSPLPVIGPVHTGAILPSDIKTANGSIDVGLNRVSIAQQLLTNVSHTTTSSYSLSGPVSNAHSVKNSIESTPRLVSTLNSSSVIESSVVVATTKSEFTSENNGIPPAQVHYFHRMPVPVLKPVYRVALPACGAVRTASKTRHISAPISAVAVLSGNANQTGDDKGHHAETTTPVSSSTGDVETAQSSNSGANRVTDKALQASDVNGIKENSETPVRSKSFPEYVEEKLEKSQILQNMEGNPEYAIDRPGASETKDATPKQEVHSSSAPEISTLSKTSHDGRCHGVFPNGHRVLSVDAKTSDDPERIVIRISGLTNCIRVEDVDERHVDGD</sequence>
<feature type="region of interest" description="Disordered" evidence="1">
    <location>
        <begin position="1408"/>
        <end position="1437"/>
    </location>
</feature>
<evidence type="ECO:0000313" key="2">
    <source>
        <dbReference type="EMBL" id="KAK2159694.1"/>
    </source>
</evidence>
<feature type="compositionally biased region" description="Low complexity" evidence="1">
    <location>
        <begin position="1427"/>
        <end position="1437"/>
    </location>
</feature>
<evidence type="ECO:0000313" key="3">
    <source>
        <dbReference type="Proteomes" id="UP001208570"/>
    </source>
</evidence>
<feature type="region of interest" description="Disordered" evidence="1">
    <location>
        <begin position="1068"/>
        <end position="1089"/>
    </location>
</feature>